<keyword evidence="1" id="KW-0547">Nucleotide-binding</keyword>
<dbReference type="AlphaFoldDB" id="A0A9W8GI48"/>
<dbReference type="SMART" id="SM00174">
    <property type="entry name" value="RHO"/>
    <property type="match status" value="1"/>
</dbReference>
<dbReference type="GO" id="GO:0007165">
    <property type="term" value="P:signal transduction"/>
    <property type="evidence" value="ECO:0007669"/>
    <property type="project" value="InterPro"/>
</dbReference>
<evidence type="ECO:0000256" key="1">
    <source>
        <dbReference type="ARBA" id="ARBA00022741"/>
    </source>
</evidence>
<dbReference type="SUPFAM" id="SSF52540">
    <property type="entry name" value="P-loop containing nucleoside triphosphate hydrolases"/>
    <property type="match status" value="1"/>
</dbReference>
<dbReference type="Gene3D" id="3.40.50.300">
    <property type="entry name" value="P-loop containing nucleotide triphosphate hydrolases"/>
    <property type="match status" value="1"/>
</dbReference>
<dbReference type="PRINTS" id="PR00449">
    <property type="entry name" value="RASTRNSFRMNG"/>
</dbReference>
<proteinExistence type="predicted"/>
<dbReference type="OrthoDB" id="5976022at2759"/>
<dbReference type="PANTHER" id="PTHR24070">
    <property type="entry name" value="RAS, DI-RAS, AND RHEB FAMILY MEMBERS OF SMALL GTPASE SUPERFAMILY"/>
    <property type="match status" value="1"/>
</dbReference>
<dbReference type="Proteomes" id="UP001151516">
    <property type="component" value="Unassembled WGS sequence"/>
</dbReference>
<sequence length="193" mass="21255">MSTNRFDRNVVVLGGVGVGKSSAIMRFVKGEYSENYLPTVSNYYNKKLCVGDKEYNLAITDTTGQDESSLLDSTYVGSMDVYVVAFSVTFRKSFEIAKIIRDKILDMTGIDSVGIVLVGTKTDLKDERQVTKKEAEELALKYGCPYVETSAREGINIEELFVKSVYVANKSRGGSGEHVEGGDATDKSMCFIM</sequence>
<evidence type="ECO:0000313" key="4">
    <source>
        <dbReference type="Proteomes" id="UP001151516"/>
    </source>
</evidence>
<dbReference type="GO" id="GO:0005525">
    <property type="term" value="F:GTP binding"/>
    <property type="evidence" value="ECO:0007669"/>
    <property type="project" value="UniProtKB-KW"/>
</dbReference>
<dbReference type="PROSITE" id="PS51420">
    <property type="entry name" value="RHO"/>
    <property type="match status" value="1"/>
</dbReference>
<dbReference type="GO" id="GO:0016020">
    <property type="term" value="C:membrane"/>
    <property type="evidence" value="ECO:0007669"/>
    <property type="project" value="InterPro"/>
</dbReference>
<dbReference type="EMBL" id="JANBTX010000132">
    <property type="protein sequence ID" value="KAJ2685853.1"/>
    <property type="molecule type" value="Genomic_DNA"/>
</dbReference>
<keyword evidence="4" id="KW-1185">Reference proteome</keyword>
<dbReference type="GO" id="GO:0003924">
    <property type="term" value="F:GTPase activity"/>
    <property type="evidence" value="ECO:0007669"/>
    <property type="project" value="InterPro"/>
</dbReference>
<dbReference type="InterPro" id="IPR005225">
    <property type="entry name" value="Small_GTP-bd"/>
</dbReference>
<dbReference type="InterPro" id="IPR020849">
    <property type="entry name" value="Small_GTPase_Ras-type"/>
</dbReference>
<dbReference type="InterPro" id="IPR027417">
    <property type="entry name" value="P-loop_NTPase"/>
</dbReference>
<evidence type="ECO:0000256" key="2">
    <source>
        <dbReference type="ARBA" id="ARBA00023134"/>
    </source>
</evidence>
<protein>
    <submittedName>
        <fullName evidence="3">GTP-binding protein</fullName>
    </submittedName>
</protein>
<comment type="caution">
    <text evidence="3">The sequence shown here is derived from an EMBL/GenBank/DDBJ whole genome shotgun (WGS) entry which is preliminary data.</text>
</comment>
<dbReference type="PROSITE" id="PS51419">
    <property type="entry name" value="RAB"/>
    <property type="match status" value="1"/>
</dbReference>
<organism evidence="3 4">
    <name type="scientific">Coemansia spiralis</name>
    <dbReference type="NCBI Taxonomy" id="417178"/>
    <lineage>
        <taxon>Eukaryota</taxon>
        <taxon>Fungi</taxon>
        <taxon>Fungi incertae sedis</taxon>
        <taxon>Zoopagomycota</taxon>
        <taxon>Kickxellomycotina</taxon>
        <taxon>Kickxellomycetes</taxon>
        <taxon>Kickxellales</taxon>
        <taxon>Kickxellaceae</taxon>
        <taxon>Coemansia</taxon>
    </lineage>
</organism>
<dbReference type="InterPro" id="IPR001806">
    <property type="entry name" value="Small_GTPase"/>
</dbReference>
<dbReference type="Pfam" id="PF00071">
    <property type="entry name" value="Ras"/>
    <property type="match status" value="1"/>
</dbReference>
<accession>A0A9W8GI48</accession>
<dbReference type="SMART" id="SM00175">
    <property type="entry name" value="RAB"/>
    <property type="match status" value="1"/>
</dbReference>
<dbReference type="SMART" id="SM00173">
    <property type="entry name" value="RAS"/>
    <property type="match status" value="1"/>
</dbReference>
<evidence type="ECO:0000313" key="3">
    <source>
        <dbReference type="EMBL" id="KAJ2685853.1"/>
    </source>
</evidence>
<name>A0A9W8GI48_9FUNG</name>
<dbReference type="NCBIfam" id="TIGR00231">
    <property type="entry name" value="small_GTP"/>
    <property type="match status" value="1"/>
</dbReference>
<keyword evidence="2" id="KW-0342">GTP-binding</keyword>
<gene>
    <name evidence="3" type="primary">RHB1</name>
    <name evidence="3" type="ORF">IWW39_004016</name>
</gene>
<reference evidence="3" key="1">
    <citation type="submission" date="2022-07" db="EMBL/GenBank/DDBJ databases">
        <title>Phylogenomic reconstructions and comparative analyses of Kickxellomycotina fungi.</title>
        <authorList>
            <person name="Reynolds N.K."/>
            <person name="Stajich J.E."/>
            <person name="Barry K."/>
            <person name="Grigoriev I.V."/>
            <person name="Crous P."/>
            <person name="Smith M.E."/>
        </authorList>
    </citation>
    <scope>NUCLEOTIDE SEQUENCE</scope>
    <source>
        <strain evidence="3">CBS 109367</strain>
    </source>
</reference>
<dbReference type="PROSITE" id="PS51421">
    <property type="entry name" value="RAS"/>
    <property type="match status" value="1"/>
</dbReference>
<dbReference type="FunFam" id="3.40.50.300:FF:001447">
    <property type="entry name" value="Ras-related protein Rab-1B"/>
    <property type="match status" value="1"/>
</dbReference>